<dbReference type="AlphaFoldDB" id="A0A5C7IHD4"/>
<dbReference type="InterPro" id="IPR002933">
    <property type="entry name" value="Peptidase_M20"/>
</dbReference>
<name>A0A5C7IHD4_9ROSI</name>
<dbReference type="InterPro" id="IPR017439">
    <property type="entry name" value="Amidohydrolase"/>
</dbReference>
<dbReference type="Gene3D" id="3.40.630.10">
    <property type="entry name" value="Zn peptidases"/>
    <property type="match status" value="2"/>
</dbReference>
<evidence type="ECO:0000259" key="1">
    <source>
        <dbReference type="Pfam" id="PF07687"/>
    </source>
</evidence>
<protein>
    <recommendedName>
        <fullName evidence="1">Peptidase M20 dimerisation domain-containing protein</fullName>
    </recommendedName>
</protein>
<evidence type="ECO:0000313" key="2">
    <source>
        <dbReference type="EMBL" id="TXG68700.1"/>
    </source>
</evidence>
<evidence type="ECO:0000313" key="3">
    <source>
        <dbReference type="Proteomes" id="UP000323000"/>
    </source>
</evidence>
<dbReference type="SUPFAM" id="SSF55031">
    <property type="entry name" value="Bacterial exopeptidase dimerisation domain"/>
    <property type="match status" value="1"/>
</dbReference>
<dbReference type="OrthoDB" id="6119954at2759"/>
<reference evidence="3" key="1">
    <citation type="journal article" date="2019" name="Gigascience">
        <title>De novo genome assembly of the endangered Acer yangbiense, a plant species with extremely small populations endemic to Yunnan Province, China.</title>
        <authorList>
            <person name="Yang J."/>
            <person name="Wariss H.M."/>
            <person name="Tao L."/>
            <person name="Zhang R."/>
            <person name="Yun Q."/>
            <person name="Hollingsworth P."/>
            <person name="Dao Z."/>
            <person name="Luo G."/>
            <person name="Guo H."/>
            <person name="Ma Y."/>
            <person name="Sun W."/>
        </authorList>
    </citation>
    <scope>NUCLEOTIDE SEQUENCE [LARGE SCALE GENOMIC DNA]</scope>
    <source>
        <strain evidence="3">cv. Malutang</strain>
    </source>
</reference>
<keyword evidence="3" id="KW-1185">Reference proteome</keyword>
<dbReference type="GO" id="GO:0005783">
    <property type="term" value="C:endoplasmic reticulum"/>
    <property type="evidence" value="ECO:0007669"/>
    <property type="project" value="TreeGrafter"/>
</dbReference>
<dbReference type="EMBL" id="VAHF01000002">
    <property type="protein sequence ID" value="TXG68700.1"/>
    <property type="molecule type" value="Genomic_DNA"/>
</dbReference>
<dbReference type="GO" id="GO:0010179">
    <property type="term" value="F:IAA-Ala conjugate hydrolase activity"/>
    <property type="evidence" value="ECO:0007669"/>
    <property type="project" value="TreeGrafter"/>
</dbReference>
<dbReference type="Gene3D" id="3.30.420.10">
    <property type="entry name" value="Ribonuclease H-like superfamily/Ribonuclease H"/>
    <property type="match status" value="1"/>
</dbReference>
<dbReference type="Proteomes" id="UP000323000">
    <property type="component" value="Chromosome 2"/>
</dbReference>
<dbReference type="PANTHER" id="PTHR11014:SF55">
    <property type="entry name" value="IAA-AMINO ACID HYDROLASE ILR1-LIKE 4"/>
    <property type="match status" value="1"/>
</dbReference>
<dbReference type="GO" id="GO:0003676">
    <property type="term" value="F:nucleic acid binding"/>
    <property type="evidence" value="ECO:0007669"/>
    <property type="project" value="InterPro"/>
</dbReference>
<feature type="domain" description="Peptidase M20 dimerisation" evidence="1">
    <location>
        <begin position="167"/>
        <end position="285"/>
    </location>
</feature>
<dbReference type="InterPro" id="IPR036264">
    <property type="entry name" value="Bact_exopeptidase_dim_dom"/>
</dbReference>
<dbReference type="Pfam" id="PF01546">
    <property type="entry name" value="Peptidase_M20"/>
    <property type="match status" value="1"/>
</dbReference>
<dbReference type="CDD" id="cd06222">
    <property type="entry name" value="RNase_H_like"/>
    <property type="match status" value="1"/>
</dbReference>
<proteinExistence type="predicted"/>
<dbReference type="PANTHER" id="PTHR11014">
    <property type="entry name" value="PEPTIDASE M20 FAMILY MEMBER"/>
    <property type="match status" value="1"/>
</dbReference>
<dbReference type="InterPro" id="IPR036397">
    <property type="entry name" value="RNaseH_sf"/>
</dbReference>
<accession>A0A5C7IHD4</accession>
<gene>
    <name evidence="2" type="ORF">EZV62_003635</name>
</gene>
<dbReference type="InterPro" id="IPR011650">
    <property type="entry name" value="Peptidase_M20_dimer"/>
</dbReference>
<dbReference type="GO" id="GO:0009850">
    <property type="term" value="P:auxin metabolic process"/>
    <property type="evidence" value="ECO:0007669"/>
    <property type="project" value="TreeGrafter"/>
</dbReference>
<dbReference type="InterPro" id="IPR044730">
    <property type="entry name" value="RNase_H-like_dom_plant"/>
</dbReference>
<dbReference type="GO" id="GO:0004523">
    <property type="term" value="F:RNA-DNA hybrid ribonuclease activity"/>
    <property type="evidence" value="ECO:0007669"/>
    <property type="project" value="InterPro"/>
</dbReference>
<dbReference type="InterPro" id="IPR012337">
    <property type="entry name" value="RNaseH-like_sf"/>
</dbReference>
<dbReference type="SUPFAM" id="SSF53187">
    <property type="entry name" value="Zn-dependent exopeptidases"/>
    <property type="match status" value="1"/>
</dbReference>
<organism evidence="2 3">
    <name type="scientific">Acer yangbiense</name>
    <dbReference type="NCBI Taxonomy" id="1000413"/>
    <lineage>
        <taxon>Eukaryota</taxon>
        <taxon>Viridiplantae</taxon>
        <taxon>Streptophyta</taxon>
        <taxon>Embryophyta</taxon>
        <taxon>Tracheophyta</taxon>
        <taxon>Spermatophyta</taxon>
        <taxon>Magnoliopsida</taxon>
        <taxon>eudicotyledons</taxon>
        <taxon>Gunneridae</taxon>
        <taxon>Pentapetalae</taxon>
        <taxon>rosids</taxon>
        <taxon>malvids</taxon>
        <taxon>Sapindales</taxon>
        <taxon>Sapindaceae</taxon>
        <taxon>Hippocastanoideae</taxon>
        <taxon>Acereae</taxon>
        <taxon>Acer</taxon>
    </lineage>
</organism>
<dbReference type="Pfam" id="PF07687">
    <property type="entry name" value="M20_dimer"/>
    <property type="match status" value="1"/>
</dbReference>
<dbReference type="SUPFAM" id="SSF53098">
    <property type="entry name" value="Ribonuclease H-like"/>
    <property type="match status" value="1"/>
</dbReference>
<sequence length="545" mass="59430">MVGVRRKIHENPELGYEEFETSKLIRAELDKMGVKYKHPVAVTGVIGFIGTGEPPFVAIRADMDALPMQELVEWEHKSKIPGKMHGCGHDAHVTMLLGAAKILQEHREELKGTVVLVFQPAEEGGGGAKKILEEGALENVKAIFGLHVEPHLPIGKVASRSGPVLAGSGFFEATISGKGGHAAIPQHSIDPILAASNVIVSLQHLVSREADPLDSQAYFSAANLFIRFSLGFPEVRILRAVVVTVAKFQGGGAFNVIPDSVTIGGTFRAFSKESFMQLKQRIKEASWKPTDPGFYKINCGAVPFVGGRKVGIGVVIRDVSGLVLASCSQVIEAKFTNQVAKTLAILRGIIFSKDCRLEPCVLESNEAVVVKRIADGSFLEATSGIMLDNVAGLLKNYNDLRIAHVPRWANRVAHGLAKNALATGENSFWKEDLPICIRSLVIQGQAAVQRCSAAVDFLDKDKPFFPATVNDKDLHDYFQIVARDMLGTDNNETLTKLESVHSPYFKLNEDILPYGAALHASLALRYLLEYQPKVSLLEHNHHDEL</sequence>
<dbReference type="NCBIfam" id="TIGR01891">
    <property type="entry name" value="amidohydrolases"/>
    <property type="match status" value="1"/>
</dbReference>
<comment type="caution">
    <text evidence="2">The sequence shown here is derived from an EMBL/GenBank/DDBJ whole genome shotgun (WGS) entry which is preliminary data.</text>
</comment>